<reference evidence="2" key="1">
    <citation type="journal article" date="2008" name="Nat. Genet.">
        <title>The Pristionchus pacificus genome provides a unique perspective on nematode lifestyle and parasitism.</title>
        <authorList>
            <person name="Dieterich C."/>
            <person name="Clifton S.W."/>
            <person name="Schuster L.N."/>
            <person name="Chinwalla A."/>
            <person name="Delehaunty K."/>
            <person name="Dinkelacker I."/>
            <person name="Fulton L."/>
            <person name="Fulton R."/>
            <person name="Godfrey J."/>
            <person name="Minx P."/>
            <person name="Mitreva M."/>
            <person name="Roeseler W."/>
            <person name="Tian H."/>
            <person name="Witte H."/>
            <person name="Yang S.P."/>
            <person name="Wilson R.K."/>
            <person name="Sommer R.J."/>
        </authorList>
    </citation>
    <scope>NUCLEOTIDE SEQUENCE [LARGE SCALE GENOMIC DNA]</scope>
    <source>
        <strain evidence="2">PS312</strain>
    </source>
</reference>
<dbReference type="EnsemblMetazoa" id="PPA39118.1">
    <property type="protein sequence ID" value="PPA39118.1"/>
    <property type="gene ID" value="WBGene00277487"/>
</dbReference>
<reference evidence="1" key="2">
    <citation type="submission" date="2022-06" db="UniProtKB">
        <authorList>
            <consortium name="EnsemblMetazoa"/>
        </authorList>
    </citation>
    <scope>IDENTIFICATION</scope>
    <source>
        <strain evidence="1">PS312</strain>
    </source>
</reference>
<evidence type="ECO:0000313" key="1">
    <source>
        <dbReference type="EnsemblMetazoa" id="PPA39118.1"/>
    </source>
</evidence>
<dbReference type="AlphaFoldDB" id="A0A454XYE4"/>
<dbReference type="Proteomes" id="UP000005239">
    <property type="component" value="Unassembled WGS sequence"/>
</dbReference>
<organism evidence="1 2">
    <name type="scientific">Pristionchus pacificus</name>
    <name type="common">Parasitic nematode worm</name>
    <dbReference type="NCBI Taxonomy" id="54126"/>
    <lineage>
        <taxon>Eukaryota</taxon>
        <taxon>Metazoa</taxon>
        <taxon>Ecdysozoa</taxon>
        <taxon>Nematoda</taxon>
        <taxon>Chromadorea</taxon>
        <taxon>Rhabditida</taxon>
        <taxon>Rhabditina</taxon>
        <taxon>Diplogasteromorpha</taxon>
        <taxon>Diplogasteroidea</taxon>
        <taxon>Neodiplogasteridae</taxon>
        <taxon>Pristionchus</taxon>
    </lineage>
</organism>
<evidence type="ECO:0000313" key="2">
    <source>
        <dbReference type="Proteomes" id="UP000005239"/>
    </source>
</evidence>
<protein>
    <submittedName>
        <fullName evidence="1">Uncharacterized protein</fullName>
    </submittedName>
</protein>
<name>A0A454XYE4_PRIPA</name>
<gene>
    <name evidence="1" type="primary">WBGene00277487</name>
</gene>
<accession>A0A8R1URQ0</accession>
<sequence>MGDPIQKQPQAGATHRGQAVATSCSQCGGPIIYERNQCSYVMCILCCGCFSLLCLPKRHAECAACGAKQGYTIHNTWN</sequence>
<proteinExistence type="predicted"/>
<keyword evidence="2" id="KW-1185">Reference proteome</keyword>
<accession>A0A454XYE4</accession>